<keyword evidence="3" id="KW-1185">Reference proteome</keyword>
<name>A0A0K1Q6H3_9BACT</name>
<protein>
    <submittedName>
        <fullName evidence="2">Uncharacterized protein</fullName>
    </submittedName>
</protein>
<reference evidence="2 3" key="1">
    <citation type="submission" date="2015-08" db="EMBL/GenBank/DDBJ databases">
        <authorList>
            <person name="Babu N.S."/>
            <person name="Beckwith C.J."/>
            <person name="Beseler K.G."/>
            <person name="Brison A."/>
            <person name="Carone J.V."/>
            <person name="Caskin T.P."/>
            <person name="Diamond M."/>
            <person name="Durham M.E."/>
            <person name="Foxe J.M."/>
            <person name="Go M."/>
            <person name="Henderson B.A."/>
            <person name="Jones I.B."/>
            <person name="McGettigan J.A."/>
            <person name="Micheletti S.J."/>
            <person name="Nasrallah M.E."/>
            <person name="Ortiz D."/>
            <person name="Piller C.R."/>
            <person name="Privatt S.R."/>
            <person name="Schneider S.L."/>
            <person name="Sharp S."/>
            <person name="Smith T.C."/>
            <person name="Stanton J.D."/>
            <person name="Ullery H.E."/>
            <person name="Wilson R.J."/>
            <person name="Serrano M.G."/>
            <person name="Buck G."/>
            <person name="Lee V."/>
            <person name="Wang Y."/>
            <person name="Carvalho R."/>
            <person name="Voegtly L."/>
            <person name="Shi R."/>
            <person name="Duckworth R."/>
            <person name="Johnson A."/>
            <person name="Loviza R."/>
            <person name="Walstead R."/>
            <person name="Shah Z."/>
            <person name="Kiflezghi M."/>
            <person name="Wade K."/>
            <person name="Ball S.L."/>
            <person name="Bradley K.W."/>
            <person name="Asai D.J."/>
            <person name="Bowman C.A."/>
            <person name="Russell D.A."/>
            <person name="Pope W.H."/>
            <person name="Jacobs-Sera D."/>
            <person name="Hendrix R.W."/>
            <person name="Hatfull G.F."/>
        </authorList>
    </citation>
    <scope>NUCLEOTIDE SEQUENCE [LARGE SCALE GENOMIC DNA]</scope>
    <source>
        <strain evidence="2 3">DSM 27648</strain>
    </source>
</reference>
<dbReference type="EMBL" id="CP012333">
    <property type="protein sequence ID" value="AKV01333.1"/>
    <property type="molecule type" value="Genomic_DNA"/>
</dbReference>
<accession>A0A0K1Q6H3</accession>
<proteinExistence type="predicted"/>
<dbReference type="Proteomes" id="UP000064967">
    <property type="component" value="Chromosome"/>
</dbReference>
<dbReference type="KEGG" id="llu:AKJ09_07996"/>
<evidence type="ECO:0000313" key="3">
    <source>
        <dbReference type="Proteomes" id="UP000064967"/>
    </source>
</evidence>
<dbReference type="AlphaFoldDB" id="A0A0K1Q6H3"/>
<feature type="compositionally biased region" description="Basic and acidic residues" evidence="1">
    <location>
        <begin position="1"/>
        <end position="16"/>
    </location>
</feature>
<gene>
    <name evidence="2" type="ORF">AKJ09_07996</name>
</gene>
<evidence type="ECO:0000313" key="2">
    <source>
        <dbReference type="EMBL" id="AKV01333.1"/>
    </source>
</evidence>
<feature type="region of interest" description="Disordered" evidence="1">
    <location>
        <begin position="1"/>
        <end position="49"/>
    </location>
</feature>
<evidence type="ECO:0000256" key="1">
    <source>
        <dbReference type="SAM" id="MobiDB-lite"/>
    </source>
</evidence>
<organism evidence="2 3">
    <name type="scientific">Labilithrix luteola</name>
    <dbReference type="NCBI Taxonomy" id="1391654"/>
    <lineage>
        <taxon>Bacteria</taxon>
        <taxon>Pseudomonadati</taxon>
        <taxon>Myxococcota</taxon>
        <taxon>Polyangia</taxon>
        <taxon>Polyangiales</taxon>
        <taxon>Labilitrichaceae</taxon>
        <taxon>Labilithrix</taxon>
    </lineage>
</organism>
<sequence length="113" mass="12728">MATGKGEERREHEYRKPRTSRPTYDHCPDDSLPTGREPGIAASLRSGGPARHTRRRLCWRIVASAKHSSRRVSPVYEQLPSALLRRSTSWRARGSDGNLIGARVAPALIIEWE</sequence>